<reference evidence="3 4" key="1">
    <citation type="submission" date="2016-10" db="EMBL/GenBank/DDBJ databases">
        <authorList>
            <person name="de Groot N.N."/>
        </authorList>
    </citation>
    <scope>NUCLEOTIDE SEQUENCE [LARGE SCALE GENOMIC DNA]</scope>
    <source>
        <strain evidence="3 4">DSM 1736</strain>
    </source>
</reference>
<dbReference type="InterPro" id="IPR015814">
    <property type="entry name" value="Pgluconate_DH_NAD-bd_C"/>
</dbReference>
<dbReference type="Gene3D" id="1.10.1040.10">
    <property type="entry name" value="N-(1-d-carboxylethyl)-l-norvaline Dehydrogenase, domain 2"/>
    <property type="match status" value="1"/>
</dbReference>
<dbReference type="OrthoDB" id="4333at2"/>
<dbReference type="Proteomes" id="UP000214880">
    <property type="component" value="Unassembled WGS sequence"/>
</dbReference>
<dbReference type="SUPFAM" id="SSF48179">
    <property type="entry name" value="6-phosphogluconate dehydrogenase C-terminal domain-like"/>
    <property type="match status" value="1"/>
</dbReference>
<dbReference type="Gene3D" id="3.40.50.720">
    <property type="entry name" value="NAD(P)-binding Rossmann-like Domain"/>
    <property type="match status" value="1"/>
</dbReference>
<organism evidence="3 4">
    <name type="scientific">Dendrosporobacter quercicolus</name>
    <dbReference type="NCBI Taxonomy" id="146817"/>
    <lineage>
        <taxon>Bacteria</taxon>
        <taxon>Bacillati</taxon>
        <taxon>Bacillota</taxon>
        <taxon>Negativicutes</taxon>
        <taxon>Selenomonadales</taxon>
        <taxon>Sporomusaceae</taxon>
        <taxon>Dendrosporobacter</taxon>
    </lineage>
</organism>
<evidence type="ECO:0000313" key="3">
    <source>
        <dbReference type="EMBL" id="SDM70260.1"/>
    </source>
</evidence>
<feature type="domain" description="6-phosphogluconate dehydrogenase NADP-binding" evidence="1">
    <location>
        <begin position="4"/>
        <end position="142"/>
    </location>
</feature>
<dbReference type="InterPro" id="IPR006115">
    <property type="entry name" value="6PGDH_NADP-bd"/>
</dbReference>
<evidence type="ECO:0000313" key="4">
    <source>
        <dbReference type="Proteomes" id="UP000214880"/>
    </source>
</evidence>
<dbReference type="Pfam" id="PF09130">
    <property type="entry name" value="DUF1932"/>
    <property type="match status" value="1"/>
</dbReference>
<dbReference type="GO" id="GO:0050661">
    <property type="term" value="F:NADP binding"/>
    <property type="evidence" value="ECO:0007669"/>
    <property type="project" value="InterPro"/>
</dbReference>
<keyword evidence="4" id="KW-1185">Reference proteome</keyword>
<dbReference type="AlphaFoldDB" id="A0A1G9VDU9"/>
<dbReference type="EMBL" id="FNHB01000006">
    <property type="protein sequence ID" value="SDM70260.1"/>
    <property type="molecule type" value="Genomic_DNA"/>
</dbReference>
<dbReference type="InterPro" id="IPR008927">
    <property type="entry name" value="6-PGluconate_DH-like_C_sf"/>
</dbReference>
<dbReference type="STRING" id="146817.SAMN04488502_106257"/>
<protein>
    <submittedName>
        <fullName evidence="3">3-hydroxyisobutyrate dehydrogenase</fullName>
    </submittedName>
</protein>
<dbReference type="Pfam" id="PF03446">
    <property type="entry name" value="NAD_binding_2"/>
    <property type="match status" value="1"/>
</dbReference>
<dbReference type="InterPro" id="IPR013328">
    <property type="entry name" value="6PGD_dom2"/>
</dbReference>
<dbReference type="SUPFAM" id="SSF51735">
    <property type="entry name" value="NAD(P)-binding Rossmann-fold domains"/>
    <property type="match status" value="1"/>
</dbReference>
<feature type="domain" description="Phosphogluconate dehydrogenase NAD-binding putative C-terminal" evidence="2">
    <location>
        <begin position="195"/>
        <end position="264"/>
    </location>
</feature>
<dbReference type="InterPro" id="IPR036291">
    <property type="entry name" value="NAD(P)-bd_dom_sf"/>
</dbReference>
<proteinExistence type="predicted"/>
<accession>A0A1G9VDU9</accession>
<name>A0A1G9VDU9_9FIRM</name>
<dbReference type="RefSeq" id="WP_092073926.1">
    <property type="nucleotide sequence ID" value="NZ_FNHB01000006.1"/>
</dbReference>
<gene>
    <name evidence="3" type="ORF">SAMN04488502_106257</name>
</gene>
<evidence type="ECO:0000259" key="1">
    <source>
        <dbReference type="Pfam" id="PF03446"/>
    </source>
</evidence>
<sequence length="293" mass="31317">MTLKIGFIGFGEAAYHIAKGLAGAGAAHISAFDKFWNVAPQAELIGQRASDAGVVLTGSLKELAERSDIIFSSVSANLAVALAEECLPYLTAGQIYVDLNSAGPDTKAAANDIVSAKALFVDVAVMGTVPGNGHKVPMLASGGGAALFVEKMQPYGMNLTLLAGPAGKSSASKMFRSIFMKGFVVLLLETVVAGHKYGIEDDVLASIEETLTAGPLLPIINGMLTRGVIHSERREHEMDEVIKTLNNLQVDSTMSLATKEKLRWCTELNFKEYFKGVPPKDFHEIFAVTDRRD</sequence>
<evidence type="ECO:0000259" key="2">
    <source>
        <dbReference type="Pfam" id="PF09130"/>
    </source>
</evidence>